<gene>
    <name evidence="2" type="ORF">NCGR_LOCUS66768</name>
</gene>
<feature type="compositionally biased region" description="Basic residues" evidence="1">
    <location>
        <begin position="30"/>
        <end position="39"/>
    </location>
</feature>
<comment type="caution">
    <text evidence="2">The sequence shown here is derived from an EMBL/GenBank/DDBJ whole genome shotgun (WGS) entry which is preliminary data.</text>
</comment>
<sequence>MHVSRPPRSFSVAAPAFRRPKEATAVGSRALRKRQRRGRGSGIQGRRARSAPRVHFLDGAAPQCWRRRGIPAAEAAQASVRGLQPGNQEPTKVTLPSAALPCPPTEQPSPPFFCSTGSSLKHLPVQKRPFVKYELKRLNAEWPKEVVKRQKKYNRKVNITATEKAEFRISVQASTSAPVLHQVNIVDLLSSGSDDITESKMVRMQQIRKIWNLMEQMIDCIGMIHSMQITLMI</sequence>
<dbReference type="EMBL" id="CAJGYO010000571">
    <property type="protein sequence ID" value="CAD6342670.1"/>
    <property type="molecule type" value="Genomic_DNA"/>
</dbReference>
<dbReference type="AlphaFoldDB" id="A0A811SQ58"/>
<evidence type="ECO:0000313" key="2">
    <source>
        <dbReference type="EMBL" id="CAD6342670.1"/>
    </source>
</evidence>
<accession>A0A811SQ58</accession>
<keyword evidence="3" id="KW-1185">Reference proteome</keyword>
<feature type="region of interest" description="Disordered" evidence="1">
    <location>
        <begin position="1"/>
        <end position="50"/>
    </location>
</feature>
<proteinExistence type="predicted"/>
<dbReference type="Proteomes" id="UP000604825">
    <property type="component" value="Unassembled WGS sequence"/>
</dbReference>
<evidence type="ECO:0000313" key="3">
    <source>
        <dbReference type="Proteomes" id="UP000604825"/>
    </source>
</evidence>
<evidence type="ECO:0000256" key="1">
    <source>
        <dbReference type="SAM" id="MobiDB-lite"/>
    </source>
</evidence>
<protein>
    <submittedName>
        <fullName evidence="2">Uncharacterized protein</fullName>
    </submittedName>
</protein>
<name>A0A811SQ58_9POAL</name>
<reference evidence="2" key="1">
    <citation type="submission" date="2020-10" db="EMBL/GenBank/DDBJ databases">
        <authorList>
            <person name="Han B."/>
            <person name="Lu T."/>
            <person name="Zhao Q."/>
            <person name="Huang X."/>
            <person name="Zhao Y."/>
        </authorList>
    </citation>
    <scope>NUCLEOTIDE SEQUENCE</scope>
</reference>
<organism evidence="2 3">
    <name type="scientific">Miscanthus lutarioriparius</name>
    <dbReference type="NCBI Taxonomy" id="422564"/>
    <lineage>
        <taxon>Eukaryota</taxon>
        <taxon>Viridiplantae</taxon>
        <taxon>Streptophyta</taxon>
        <taxon>Embryophyta</taxon>
        <taxon>Tracheophyta</taxon>
        <taxon>Spermatophyta</taxon>
        <taxon>Magnoliopsida</taxon>
        <taxon>Liliopsida</taxon>
        <taxon>Poales</taxon>
        <taxon>Poaceae</taxon>
        <taxon>PACMAD clade</taxon>
        <taxon>Panicoideae</taxon>
        <taxon>Andropogonodae</taxon>
        <taxon>Andropogoneae</taxon>
        <taxon>Saccharinae</taxon>
        <taxon>Miscanthus</taxon>
    </lineage>
</organism>